<dbReference type="PANTHER" id="PTHR34574:SF12">
    <property type="entry name" value="CALCIUM-BINDING EF HAND FAMILY PROTEIN"/>
    <property type="match status" value="1"/>
</dbReference>
<dbReference type="AlphaFoldDB" id="A0A067JIC2"/>
<feature type="domain" description="EF-hand" evidence="2">
    <location>
        <begin position="20"/>
        <end position="55"/>
    </location>
</feature>
<evidence type="ECO:0000313" key="3">
    <source>
        <dbReference type="EMBL" id="KDP23632.1"/>
    </source>
</evidence>
<evidence type="ECO:0000313" key="4">
    <source>
        <dbReference type="Proteomes" id="UP000027138"/>
    </source>
</evidence>
<dbReference type="PROSITE" id="PS50222">
    <property type="entry name" value="EF_HAND_2"/>
    <property type="match status" value="2"/>
</dbReference>
<dbReference type="Gene3D" id="1.10.238.10">
    <property type="entry name" value="EF-hand"/>
    <property type="match status" value="2"/>
</dbReference>
<dbReference type="CDD" id="cd00051">
    <property type="entry name" value="EFh"/>
    <property type="match status" value="1"/>
</dbReference>
<dbReference type="InterPro" id="IPR011992">
    <property type="entry name" value="EF-hand-dom_pair"/>
</dbReference>
<dbReference type="InterPro" id="IPR002048">
    <property type="entry name" value="EF_hand_dom"/>
</dbReference>
<evidence type="ECO:0000256" key="1">
    <source>
        <dbReference type="ARBA" id="ARBA00022837"/>
    </source>
</evidence>
<dbReference type="PROSITE" id="PS00018">
    <property type="entry name" value="EF_HAND_1"/>
    <property type="match status" value="2"/>
</dbReference>
<dbReference type="OrthoDB" id="186625at2759"/>
<dbReference type="InterPro" id="IPR018247">
    <property type="entry name" value="EF_Hand_1_Ca_BS"/>
</dbReference>
<dbReference type="EMBL" id="KK915213">
    <property type="protein sequence ID" value="KDP23632.1"/>
    <property type="molecule type" value="Genomic_DNA"/>
</dbReference>
<dbReference type="GO" id="GO:0005509">
    <property type="term" value="F:calcium ion binding"/>
    <property type="evidence" value="ECO:0007669"/>
    <property type="project" value="InterPro"/>
</dbReference>
<evidence type="ECO:0000259" key="2">
    <source>
        <dbReference type="PROSITE" id="PS50222"/>
    </source>
</evidence>
<reference evidence="3 4" key="1">
    <citation type="journal article" date="2014" name="PLoS ONE">
        <title>Global Analysis of Gene Expression Profiles in Physic Nut (Jatropha curcas L.) Seedlings Exposed to Salt Stress.</title>
        <authorList>
            <person name="Zhang L."/>
            <person name="Zhang C."/>
            <person name="Wu P."/>
            <person name="Chen Y."/>
            <person name="Li M."/>
            <person name="Jiang H."/>
            <person name="Wu G."/>
        </authorList>
    </citation>
    <scope>NUCLEOTIDE SEQUENCE [LARGE SCALE GENOMIC DNA]</scope>
    <source>
        <strain evidence="4">cv. GZQX0401</strain>
        <tissue evidence="3">Young leaves</tissue>
    </source>
</reference>
<sequence>MSLAIINGLTLIEFMKDGNAFEICVKEYFEMLDVNGDGAISRDELYEGFYKLISVESESGAKQERNDLYDAIFERFDEDKNGSIDPQEFKSLMAEIMFAMARGIGNSPVLMALDTKSLLMKAAEHEHAHK</sequence>
<protein>
    <recommendedName>
        <fullName evidence="2">EF-hand domain-containing protein</fullName>
    </recommendedName>
</protein>
<feature type="domain" description="EF-hand" evidence="2">
    <location>
        <begin position="64"/>
        <end position="99"/>
    </location>
</feature>
<keyword evidence="1" id="KW-0106">Calcium</keyword>
<name>A0A067JIC2_JATCU</name>
<dbReference type="Proteomes" id="UP000027138">
    <property type="component" value="Unassembled WGS sequence"/>
</dbReference>
<gene>
    <name evidence="3" type="ORF">JCGZ_23465</name>
</gene>
<organism evidence="3 4">
    <name type="scientific">Jatropha curcas</name>
    <name type="common">Barbados nut</name>
    <dbReference type="NCBI Taxonomy" id="180498"/>
    <lineage>
        <taxon>Eukaryota</taxon>
        <taxon>Viridiplantae</taxon>
        <taxon>Streptophyta</taxon>
        <taxon>Embryophyta</taxon>
        <taxon>Tracheophyta</taxon>
        <taxon>Spermatophyta</taxon>
        <taxon>Magnoliopsida</taxon>
        <taxon>eudicotyledons</taxon>
        <taxon>Gunneridae</taxon>
        <taxon>Pentapetalae</taxon>
        <taxon>rosids</taxon>
        <taxon>fabids</taxon>
        <taxon>Malpighiales</taxon>
        <taxon>Euphorbiaceae</taxon>
        <taxon>Crotonoideae</taxon>
        <taxon>Jatropheae</taxon>
        <taxon>Jatropha</taxon>
    </lineage>
</organism>
<dbReference type="STRING" id="180498.A0A067JIC2"/>
<dbReference type="KEGG" id="jcu:105647857"/>
<dbReference type="PANTHER" id="PTHR34574">
    <property type="entry name" value="CALCIUM-BINDING EF-HAND FAMILY PROTEIN-RELATED"/>
    <property type="match status" value="1"/>
</dbReference>
<accession>A0A067JIC2</accession>
<keyword evidence="4" id="KW-1185">Reference proteome</keyword>
<dbReference type="SMART" id="SM00054">
    <property type="entry name" value="EFh"/>
    <property type="match status" value="2"/>
</dbReference>
<proteinExistence type="predicted"/>
<dbReference type="SUPFAM" id="SSF47473">
    <property type="entry name" value="EF-hand"/>
    <property type="match status" value="1"/>
</dbReference>
<dbReference type="Pfam" id="PF13499">
    <property type="entry name" value="EF-hand_7"/>
    <property type="match status" value="1"/>
</dbReference>